<keyword evidence="9" id="KW-0256">Endoplasmic reticulum</keyword>
<dbReference type="AlphaFoldDB" id="A0A401RGC2"/>
<dbReference type="FunFam" id="2.80.10.50:FF:000012">
    <property type="entry name" value="Protein O-mannosyl-transferase 1"/>
    <property type="match status" value="1"/>
</dbReference>
<feature type="transmembrane region" description="Helical" evidence="15">
    <location>
        <begin position="131"/>
        <end position="147"/>
    </location>
</feature>
<dbReference type="STRING" id="137246.A0A401RGC2"/>
<evidence type="ECO:0000256" key="4">
    <source>
        <dbReference type="ARBA" id="ARBA00012839"/>
    </source>
</evidence>
<feature type="transmembrane region" description="Helical" evidence="15">
    <location>
        <begin position="614"/>
        <end position="634"/>
    </location>
</feature>
<dbReference type="CDD" id="cd23281">
    <property type="entry name" value="beta-trefoil_MIR_POMT1"/>
    <property type="match status" value="1"/>
</dbReference>
<evidence type="ECO:0000256" key="14">
    <source>
        <dbReference type="ARBA" id="ARBA00067952"/>
    </source>
</evidence>
<reference evidence="17 18" key="1">
    <citation type="journal article" date="2018" name="Nat. Ecol. Evol.">
        <title>Shark genomes provide insights into elasmobranch evolution and the origin of vertebrates.</title>
        <authorList>
            <person name="Hara Y"/>
            <person name="Yamaguchi K"/>
            <person name="Onimaru K"/>
            <person name="Kadota M"/>
            <person name="Koyanagi M"/>
            <person name="Keeley SD"/>
            <person name="Tatsumi K"/>
            <person name="Tanaka K"/>
            <person name="Motone F"/>
            <person name="Kageyama Y"/>
            <person name="Nozu R"/>
            <person name="Adachi N"/>
            <person name="Nishimura O"/>
            <person name="Nakagawa R"/>
            <person name="Tanegashima C"/>
            <person name="Kiyatake I"/>
            <person name="Matsumoto R"/>
            <person name="Murakumo K"/>
            <person name="Nishida K"/>
            <person name="Terakita A"/>
            <person name="Kuratani S"/>
            <person name="Sato K"/>
            <person name="Hyodo S Kuraku.S."/>
        </authorList>
    </citation>
    <scope>NUCLEOTIDE SEQUENCE [LARGE SCALE GENOMIC DNA]</scope>
</reference>
<comment type="catalytic activity">
    <reaction evidence="13">
        <text>a di-trans,poly-cis-dolichyl beta-D-mannosyl phosphate + L-seryl-[protein] = 3-O-(alpha-D-mannosyl)-L-seryl-[protein] + a di-trans,poly-cis-dolichyl phosphate + H(+)</text>
        <dbReference type="Rhea" id="RHEA:17377"/>
        <dbReference type="Rhea" id="RHEA-COMP:9863"/>
        <dbReference type="Rhea" id="RHEA-COMP:13546"/>
        <dbReference type="Rhea" id="RHEA-COMP:19498"/>
        <dbReference type="Rhea" id="RHEA-COMP:19501"/>
        <dbReference type="ChEBI" id="CHEBI:15378"/>
        <dbReference type="ChEBI" id="CHEBI:29999"/>
        <dbReference type="ChEBI" id="CHEBI:57683"/>
        <dbReference type="ChEBI" id="CHEBI:58211"/>
        <dbReference type="ChEBI" id="CHEBI:137321"/>
        <dbReference type="EC" id="2.4.1.109"/>
    </reaction>
</comment>
<comment type="caution">
    <text evidence="17">The sequence shown here is derived from an EMBL/GenBank/DDBJ whole genome shotgun (WGS) entry which is preliminary data.</text>
</comment>
<keyword evidence="8" id="KW-0677">Repeat</keyword>
<evidence type="ECO:0000256" key="8">
    <source>
        <dbReference type="ARBA" id="ARBA00022737"/>
    </source>
</evidence>
<keyword evidence="5" id="KW-0328">Glycosyltransferase</keyword>
<evidence type="ECO:0000256" key="11">
    <source>
        <dbReference type="ARBA" id="ARBA00023136"/>
    </source>
</evidence>
<dbReference type="GO" id="GO:0004169">
    <property type="term" value="F:dolichyl-phosphate-mannose-protein mannosyltransferase activity"/>
    <property type="evidence" value="ECO:0007669"/>
    <property type="project" value="UniProtKB-EC"/>
</dbReference>
<comment type="similarity">
    <text evidence="3">Belongs to the glycosyltransferase 39 family.</text>
</comment>
<dbReference type="SMART" id="SM00472">
    <property type="entry name" value="MIR"/>
    <property type="match status" value="3"/>
</dbReference>
<dbReference type="Pfam" id="PF16192">
    <property type="entry name" value="PMT_4TMC"/>
    <property type="match status" value="1"/>
</dbReference>
<dbReference type="InterPro" id="IPR003342">
    <property type="entry name" value="ArnT-like_N"/>
</dbReference>
<feature type="transmembrane region" description="Helical" evidence="15">
    <location>
        <begin position="557"/>
        <end position="577"/>
    </location>
</feature>
<sequence length="668" mass="76178">MLELLKLPIIVTVHVDVVLIILTALGVGSRLWGLSYPKAVVFDEVYYGQFVSLYMKQMFFIDDSGPPLGHMILAVGAYFGGFDGNFAWNRIGAEYTGNVPVWNLRFLPALAGALCISLAYQIIVELKYSHFSALLAALLIMFENSLITQSRFMLLESILIFFVLLAVLSYLKFYNMQKGSSFSLRWWFWLFLTGTACALAIGHYSNMENLATRLHTVRYHKQLCEQVTVLCHALARICALLVLPVILYLGFFYIHLTLLYRSGPHDQIMTSTFQASLEGGLARITQGQPLEIAYGSQITLRNVWSKPSGRGSSHQQQVTCYPFKDVNNWWIVKDPGKQELVVSNPPRPVRHGDIVQLVHGMTARYLNTHDVAAPMSPHWQEVSCYIDYNISMPSQNLWKVEIVNRDTENEVWKTILSEVKFLHVNTSAVLKLSGTALPDWGYHQLEIVGDKSSQVYHQNMAWNVEEHRYGKSEEQKERELELQTPAQMDVSKNISFMAKFLELQGYPLDLSTKCGFKSSFLLKQHQCASTLPLITEKTEIPTRPSTFSFCPDSWQHLVLAGAVCVGGWVVNYLPFFLMEKTLFLYHYLPGLTFKILLLPIVLEHIHNHILRSSISRNTFNAVMLAWISSIYLVYQTFSPLTYGYPALSAAELTGLRWKDNWDILIRRR</sequence>
<feature type="transmembrane region" description="Helical" evidence="15">
    <location>
        <begin position="153"/>
        <end position="174"/>
    </location>
</feature>
<evidence type="ECO:0000259" key="16">
    <source>
        <dbReference type="PROSITE" id="PS50919"/>
    </source>
</evidence>
<dbReference type="Gene3D" id="2.80.10.50">
    <property type="match status" value="1"/>
</dbReference>
<keyword evidence="11 15" id="KW-0472">Membrane</keyword>
<keyword evidence="6" id="KW-0808">Transferase</keyword>
<dbReference type="PANTHER" id="PTHR10050:SF51">
    <property type="entry name" value="PROTEIN O-MANNOSYL-TRANSFERASE 1"/>
    <property type="match status" value="1"/>
</dbReference>
<evidence type="ECO:0000256" key="12">
    <source>
        <dbReference type="ARBA" id="ARBA00045085"/>
    </source>
</evidence>
<feature type="domain" description="MIR" evidence="16">
    <location>
        <begin position="408"/>
        <end position="467"/>
    </location>
</feature>
<evidence type="ECO:0000256" key="9">
    <source>
        <dbReference type="ARBA" id="ARBA00022824"/>
    </source>
</evidence>
<dbReference type="EMBL" id="BEZZ01001297">
    <property type="protein sequence ID" value="GCC17208.1"/>
    <property type="molecule type" value="Genomic_DNA"/>
</dbReference>
<gene>
    <name evidence="17" type="ORF">chiPu_0017482</name>
</gene>
<feature type="transmembrane region" description="Helical" evidence="15">
    <location>
        <begin position="186"/>
        <end position="204"/>
    </location>
</feature>
<evidence type="ECO:0000256" key="1">
    <source>
        <dbReference type="ARBA" id="ARBA00004477"/>
    </source>
</evidence>
<comment type="catalytic activity">
    <reaction evidence="12">
        <text>a di-trans,poly-cis-dolichyl beta-D-mannosyl phosphate + L-threonyl-[protein] = 3-O-(alpha-D-mannosyl)-L-threonyl-[protein] + a di-trans,poly-cis-dolichyl phosphate + H(+)</text>
        <dbReference type="Rhea" id="RHEA:53396"/>
        <dbReference type="Rhea" id="RHEA-COMP:11060"/>
        <dbReference type="Rhea" id="RHEA-COMP:13547"/>
        <dbReference type="Rhea" id="RHEA-COMP:19498"/>
        <dbReference type="Rhea" id="RHEA-COMP:19501"/>
        <dbReference type="ChEBI" id="CHEBI:15378"/>
        <dbReference type="ChEBI" id="CHEBI:30013"/>
        <dbReference type="ChEBI" id="CHEBI:57683"/>
        <dbReference type="ChEBI" id="CHEBI:58211"/>
        <dbReference type="ChEBI" id="CHEBI:137323"/>
        <dbReference type="EC" id="2.4.1.109"/>
    </reaction>
</comment>
<evidence type="ECO:0000256" key="5">
    <source>
        <dbReference type="ARBA" id="ARBA00022676"/>
    </source>
</evidence>
<evidence type="ECO:0000256" key="7">
    <source>
        <dbReference type="ARBA" id="ARBA00022692"/>
    </source>
</evidence>
<organism evidence="17 18">
    <name type="scientific">Chiloscyllium punctatum</name>
    <name type="common">Brownbanded bambooshark</name>
    <name type="synonym">Hemiscyllium punctatum</name>
    <dbReference type="NCBI Taxonomy" id="137246"/>
    <lineage>
        <taxon>Eukaryota</taxon>
        <taxon>Metazoa</taxon>
        <taxon>Chordata</taxon>
        <taxon>Craniata</taxon>
        <taxon>Vertebrata</taxon>
        <taxon>Chondrichthyes</taxon>
        <taxon>Elasmobranchii</taxon>
        <taxon>Galeomorphii</taxon>
        <taxon>Galeoidea</taxon>
        <taxon>Orectolobiformes</taxon>
        <taxon>Hemiscylliidae</taxon>
        <taxon>Chiloscyllium</taxon>
    </lineage>
</organism>
<dbReference type="InterPro" id="IPR027005">
    <property type="entry name" value="PMT-like"/>
</dbReference>
<keyword evidence="18" id="KW-1185">Reference proteome</keyword>
<evidence type="ECO:0000256" key="3">
    <source>
        <dbReference type="ARBA" id="ARBA00007222"/>
    </source>
</evidence>
<dbReference type="PANTHER" id="PTHR10050">
    <property type="entry name" value="DOLICHYL-PHOSPHATE-MANNOSE--PROTEIN MANNOSYLTRANSFERASE"/>
    <property type="match status" value="1"/>
</dbReference>
<evidence type="ECO:0000256" key="13">
    <source>
        <dbReference type="ARBA" id="ARBA00045102"/>
    </source>
</evidence>
<comment type="subcellular location">
    <subcellularLocation>
        <location evidence="1">Endoplasmic reticulum membrane</location>
        <topology evidence="1">Multi-pass membrane protein</topology>
    </subcellularLocation>
</comment>
<dbReference type="EC" id="2.4.1.109" evidence="4"/>
<dbReference type="Proteomes" id="UP000287033">
    <property type="component" value="Unassembled WGS sequence"/>
</dbReference>
<feature type="transmembrane region" description="Helical" evidence="15">
    <location>
        <begin position="233"/>
        <end position="254"/>
    </location>
</feature>
<dbReference type="UniPathway" id="UPA00378"/>
<feature type="transmembrane region" description="Helical" evidence="15">
    <location>
        <begin position="583"/>
        <end position="602"/>
    </location>
</feature>
<feature type="transmembrane region" description="Helical" evidence="15">
    <location>
        <begin position="7"/>
        <end position="27"/>
    </location>
</feature>
<evidence type="ECO:0000256" key="2">
    <source>
        <dbReference type="ARBA" id="ARBA00004922"/>
    </source>
</evidence>
<dbReference type="InterPro" id="IPR036300">
    <property type="entry name" value="MIR_dom_sf"/>
</dbReference>
<dbReference type="SUPFAM" id="SSF82109">
    <property type="entry name" value="MIR domain"/>
    <property type="match status" value="1"/>
</dbReference>
<accession>A0A401RGC2</accession>
<feature type="domain" description="MIR" evidence="16">
    <location>
        <begin position="346"/>
        <end position="403"/>
    </location>
</feature>
<dbReference type="Pfam" id="PF02815">
    <property type="entry name" value="MIR"/>
    <property type="match status" value="1"/>
</dbReference>
<name>A0A401RGC2_CHIPU</name>
<evidence type="ECO:0000256" key="10">
    <source>
        <dbReference type="ARBA" id="ARBA00022989"/>
    </source>
</evidence>
<keyword evidence="10 15" id="KW-1133">Transmembrane helix</keyword>
<dbReference type="OrthoDB" id="292747at2759"/>
<feature type="transmembrane region" description="Helical" evidence="15">
    <location>
        <begin position="106"/>
        <end position="124"/>
    </location>
</feature>
<dbReference type="GO" id="GO:0005789">
    <property type="term" value="C:endoplasmic reticulum membrane"/>
    <property type="evidence" value="ECO:0007669"/>
    <property type="project" value="UniProtKB-SubCell"/>
</dbReference>
<evidence type="ECO:0000313" key="18">
    <source>
        <dbReference type="Proteomes" id="UP000287033"/>
    </source>
</evidence>
<dbReference type="Pfam" id="PF02366">
    <property type="entry name" value="PMT"/>
    <property type="match status" value="1"/>
</dbReference>
<comment type="pathway">
    <text evidence="2">Protein modification; protein glycosylation.</text>
</comment>
<evidence type="ECO:0000313" key="17">
    <source>
        <dbReference type="EMBL" id="GCC17208.1"/>
    </source>
</evidence>
<dbReference type="PROSITE" id="PS50919">
    <property type="entry name" value="MIR"/>
    <property type="match status" value="2"/>
</dbReference>
<evidence type="ECO:0000256" key="15">
    <source>
        <dbReference type="SAM" id="Phobius"/>
    </source>
</evidence>
<dbReference type="InterPro" id="IPR016093">
    <property type="entry name" value="MIR_motif"/>
</dbReference>
<dbReference type="OMA" id="NCHLNAP"/>
<proteinExistence type="inferred from homology"/>
<protein>
    <recommendedName>
        <fullName evidence="14">Protein O-mannosyl-transferase 1</fullName>
        <ecNumber evidence="4">2.4.1.109</ecNumber>
    </recommendedName>
</protein>
<evidence type="ECO:0000256" key="6">
    <source>
        <dbReference type="ARBA" id="ARBA00022679"/>
    </source>
</evidence>
<keyword evidence="7 15" id="KW-0812">Transmembrane</keyword>
<dbReference type="InterPro" id="IPR032421">
    <property type="entry name" value="PMT_4TMC"/>
</dbReference>